<name>A0AAW0BXC2_9AGAR</name>
<feature type="transmembrane region" description="Helical" evidence="2">
    <location>
        <begin position="332"/>
        <end position="355"/>
    </location>
</feature>
<evidence type="ECO:0008006" key="5">
    <source>
        <dbReference type="Google" id="ProtNLM"/>
    </source>
</evidence>
<dbReference type="Proteomes" id="UP001383192">
    <property type="component" value="Unassembled WGS sequence"/>
</dbReference>
<feature type="compositionally biased region" description="Polar residues" evidence="1">
    <location>
        <begin position="406"/>
        <end position="434"/>
    </location>
</feature>
<keyword evidence="2" id="KW-0812">Transmembrane</keyword>
<reference evidence="3 4" key="1">
    <citation type="submission" date="2024-01" db="EMBL/GenBank/DDBJ databases">
        <title>A draft genome for a cacao thread blight-causing isolate of Paramarasmius palmivorus.</title>
        <authorList>
            <person name="Baruah I.K."/>
            <person name="Bukari Y."/>
            <person name="Amoako-Attah I."/>
            <person name="Meinhardt L.W."/>
            <person name="Bailey B.A."/>
            <person name="Cohen S.P."/>
        </authorList>
    </citation>
    <scope>NUCLEOTIDE SEQUENCE [LARGE SCALE GENOMIC DNA]</scope>
    <source>
        <strain evidence="3 4">GH-12</strain>
    </source>
</reference>
<evidence type="ECO:0000256" key="2">
    <source>
        <dbReference type="SAM" id="Phobius"/>
    </source>
</evidence>
<protein>
    <recommendedName>
        <fullName evidence="5">Transmembrane protein</fullName>
    </recommendedName>
</protein>
<feature type="region of interest" description="Disordered" evidence="1">
    <location>
        <begin position="399"/>
        <end position="434"/>
    </location>
</feature>
<sequence length="473" mass="52213">MINYPSDTQFPRRIVIDDTDSRVKYETGTWSLDTSRTFDNLGTFGAAFNGTMHGTNQNTASFSFTFEGEYVSVWGTKDNRKIQPNDDNEDDLTELAQWQCQVDGSPIQRVNYITFANCVTNLLLCETDNLDPNIPHVLTLNVSITNPPTQMFWLDKIEYMPGPKTRLAGETMKFDSTDVNVRYDNNWVPDGDSPRSDSLFEQTATTGASVTFKFNGTNVSLYGFNDNGRVDNQSLAATSGRYNIDGGNENTFTIPGSRPFPANSTNLADYFNEFLFTSPELNPGPHLLTVTFTGQKTGNESLQPLIVDYFYVTASAQDSDAQVISKSKPMGAIVGGIVGGVVVLALLGLAVFLSLRRRRKSWDSDARASVGYLARPVSPPSEVSPYPYVTPSLQTQHLSKKEAYDSYQSDSGATLSPATYSSHTTPASTPQDSEALQQAVFTQDVVERRHQDSGIRYPQAQRVVDIPPDYTLT</sequence>
<gene>
    <name evidence="3" type="ORF">VNI00_013927</name>
</gene>
<dbReference type="Gene3D" id="2.60.120.260">
    <property type="entry name" value="Galactose-binding domain-like"/>
    <property type="match status" value="1"/>
</dbReference>
<keyword evidence="2" id="KW-1133">Transmembrane helix</keyword>
<proteinExistence type="predicted"/>
<evidence type="ECO:0000313" key="4">
    <source>
        <dbReference type="Proteomes" id="UP001383192"/>
    </source>
</evidence>
<keyword evidence="4" id="KW-1185">Reference proteome</keyword>
<comment type="caution">
    <text evidence="3">The sequence shown here is derived from an EMBL/GenBank/DDBJ whole genome shotgun (WGS) entry which is preliminary data.</text>
</comment>
<keyword evidence="2" id="KW-0472">Membrane</keyword>
<evidence type="ECO:0000313" key="3">
    <source>
        <dbReference type="EMBL" id="KAK7030819.1"/>
    </source>
</evidence>
<dbReference type="EMBL" id="JAYKXP010000074">
    <property type="protein sequence ID" value="KAK7030819.1"/>
    <property type="molecule type" value="Genomic_DNA"/>
</dbReference>
<dbReference type="AlphaFoldDB" id="A0AAW0BXC2"/>
<accession>A0AAW0BXC2</accession>
<organism evidence="3 4">
    <name type="scientific">Paramarasmius palmivorus</name>
    <dbReference type="NCBI Taxonomy" id="297713"/>
    <lineage>
        <taxon>Eukaryota</taxon>
        <taxon>Fungi</taxon>
        <taxon>Dikarya</taxon>
        <taxon>Basidiomycota</taxon>
        <taxon>Agaricomycotina</taxon>
        <taxon>Agaricomycetes</taxon>
        <taxon>Agaricomycetidae</taxon>
        <taxon>Agaricales</taxon>
        <taxon>Marasmiineae</taxon>
        <taxon>Marasmiaceae</taxon>
        <taxon>Paramarasmius</taxon>
    </lineage>
</organism>
<evidence type="ECO:0000256" key="1">
    <source>
        <dbReference type="SAM" id="MobiDB-lite"/>
    </source>
</evidence>